<evidence type="ECO:0000259" key="8">
    <source>
        <dbReference type="PROSITE" id="PS51352"/>
    </source>
</evidence>
<dbReference type="PANTHER" id="PTHR42852">
    <property type="entry name" value="THIOL:DISULFIDE INTERCHANGE PROTEIN DSBE"/>
    <property type="match status" value="1"/>
</dbReference>
<keyword evidence="5" id="KW-0676">Redox-active center</keyword>
<dbReference type="EMBL" id="JAGSOJ010000005">
    <property type="protein sequence ID" value="MCM1992213.1"/>
    <property type="molecule type" value="Genomic_DNA"/>
</dbReference>
<dbReference type="GO" id="GO:0016491">
    <property type="term" value="F:oxidoreductase activity"/>
    <property type="evidence" value="ECO:0007669"/>
    <property type="project" value="InterPro"/>
</dbReference>
<keyword evidence="3" id="KW-0812">Transmembrane</keyword>
<proteinExistence type="predicted"/>
<evidence type="ECO:0000256" key="5">
    <source>
        <dbReference type="ARBA" id="ARBA00023284"/>
    </source>
</evidence>
<dbReference type="RefSeq" id="WP_250861377.1">
    <property type="nucleotide sequence ID" value="NZ_JAGSOJ010000005.1"/>
</dbReference>
<evidence type="ECO:0000256" key="2">
    <source>
        <dbReference type="ARBA" id="ARBA00022748"/>
    </source>
</evidence>
<keyword evidence="3" id="KW-0735">Signal-anchor</keyword>
<sequence>MKKIFLSILISLAVSTTMVGCGKTSTNTVNNKNKNETKQTESNNEVSNDNHMKFDEMGLAFDIPENWAEKSGISISLVAPGKPGVAYMSGQLQYEFMPTEFNKKILIKIEELKGSTDEEKQQEVFMEYASKIKSFFTIVVLDKNMENEDSQIVKEDKERKEKLFSSYNHVDKVAEKDNLECYILYNDRPEEYEYIYKDMAEISEYTDAENKEFEESIKYIEELKKSIKLSKPMTSEDKMKEKMGENAGVRFETKTVQGNAIDSSIFKENKITMINVWSTTCGPCKAEMPELQELYEQIKSENLDVNIIGLVTDAVDDETIELAKKILEVKGVEFDNIIPDEKIKTEVLTWIQGTPTTIFVDSEGNIIDEPIIGAIGKEKYNQEILDKLNQAE</sequence>
<feature type="compositionally biased region" description="Low complexity" evidence="6">
    <location>
        <begin position="23"/>
        <end position="32"/>
    </location>
</feature>
<dbReference type="InterPro" id="IPR000866">
    <property type="entry name" value="AhpC/TSA"/>
</dbReference>
<dbReference type="PANTHER" id="PTHR42852:SF6">
    <property type="entry name" value="THIOL:DISULFIDE INTERCHANGE PROTEIN DSBE"/>
    <property type="match status" value="1"/>
</dbReference>
<evidence type="ECO:0000256" key="3">
    <source>
        <dbReference type="ARBA" id="ARBA00022968"/>
    </source>
</evidence>
<dbReference type="InterPro" id="IPR036249">
    <property type="entry name" value="Thioredoxin-like_sf"/>
</dbReference>
<evidence type="ECO:0000313" key="10">
    <source>
        <dbReference type="Proteomes" id="UP001056429"/>
    </source>
</evidence>
<dbReference type="InterPro" id="IPR013766">
    <property type="entry name" value="Thioredoxin_domain"/>
</dbReference>
<dbReference type="AlphaFoldDB" id="A0A9J6P9W4"/>
<reference evidence="9" key="2">
    <citation type="submission" date="2021-04" db="EMBL/GenBank/DDBJ databases">
        <authorList>
            <person name="Dong X."/>
        </authorList>
    </citation>
    <scope>NUCLEOTIDE SEQUENCE</scope>
    <source>
        <strain evidence="9">ZWT</strain>
    </source>
</reference>
<comment type="subcellular location">
    <subcellularLocation>
        <location evidence="1">Cell envelope</location>
    </subcellularLocation>
</comment>
<keyword evidence="2" id="KW-0201">Cytochrome c-type biogenesis</keyword>
<dbReference type="GO" id="GO:0017004">
    <property type="term" value="P:cytochrome complex assembly"/>
    <property type="evidence" value="ECO:0007669"/>
    <property type="project" value="UniProtKB-KW"/>
</dbReference>
<evidence type="ECO:0000256" key="4">
    <source>
        <dbReference type="ARBA" id="ARBA00023157"/>
    </source>
</evidence>
<evidence type="ECO:0000256" key="7">
    <source>
        <dbReference type="SAM" id="SignalP"/>
    </source>
</evidence>
<dbReference type="GO" id="GO:0016209">
    <property type="term" value="F:antioxidant activity"/>
    <property type="evidence" value="ECO:0007669"/>
    <property type="project" value="InterPro"/>
</dbReference>
<dbReference type="Proteomes" id="UP001056429">
    <property type="component" value="Unassembled WGS sequence"/>
</dbReference>
<dbReference type="GO" id="GO:0030313">
    <property type="term" value="C:cell envelope"/>
    <property type="evidence" value="ECO:0007669"/>
    <property type="project" value="UniProtKB-SubCell"/>
</dbReference>
<feature type="region of interest" description="Disordered" evidence="6">
    <location>
        <begin position="23"/>
        <end position="49"/>
    </location>
</feature>
<feature type="signal peptide" evidence="7">
    <location>
        <begin position="1"/>
        <end position="19"/>
    </location>
</feature>
<dbReference type="InterPro" id="IPR050553">
    <property type="entry name" value="Thioredoxin_ResA/DsbE_sf"/>
</dbReference>
<reference evidence="9" key="1">
    <citation type="journal article" date="2021" name="mSystems">
        <title>Bacteria and Archaea Synergistically Convert Glycine Betaine to Biogenic Methane in the Formosa Cold Seep of the South China Sea.</title>
        <authorList>
            <person name="Li L."/>
            <person name="Zhang W."/>
            <person name="Zhang S."/>
            <person name="Song L."/>
            <person name="Sun Q."/>
            <person name="Zhang H."/>
            <person name="Xiang H."/>
            <person name="Dong X."/>
        </authorList>
    </citation>
    <scope>NUCLEOTIDE SEQUENCE</scope>
    <source>
        <strain evidence="9">ZWT</strain>
    </source>
</reference>
<evidence type="ECO:0000313" key="9">
    <source>
        <dbReference type="EMBL" id="MCM1992213.1"/>
    </source>
</evidence>
<dbReference type="CDD" id="cd02966">
    <property type="entry name" value="TlpA_like_family"/>
    <property type="match status" value="1"/>
</dbReference>
<dbReference type="Pfam" id="PF00578">
    <property type="entry name" value="AhpC-TSA"/>
    <property type="match status" value="1"/>
</dbReference>
<name>A0A9J6P9W4_9CLOT</name>
<evidence type="ECO:0000256" key="1">
    <source>
        <dbReference type="ARBA" id="ARBA00004196"/>
    </source>
</evidence>
<keyword evidence="10" id="KW-1185">Reference proteome</keyword>
<organism evidence="9 10">
    <name type="scientific">Oceanirhabdus seepicola</name>
    <dbReference type="NCBI Taxonomy" id="2828781"/>
    <lineage>
        <taxon>Bacteria</taxon>
        <taxon>Bacillati</taxon>
        <taxon>Bacillota</taxon>
        <taxon>Clostridia</taxon>
        <taxon>Eubacteriales</taxon>
        <taxon>Clostridiaceae</taxon>
        <taxon>Oceanirhabdus</taxon>
    </lineage>
</organism>
<dbReference type="Gene3D" id="3.40.30.10">
    <property type="entry name" value="Glutaredoxin"/>
    <property type="match status" value="1"/>
</dbReference>
<dbReference type="PROSITE" id="PS00194">
    <property type="entry name" value="THIOREDOXIN_1"/>
    <property type="match status" value="1"/>
</dbReference>
<dbReference type="SUPFAM" id="SSF52833">
    <property type="entry name" value="Thioredoxin-like"/>
    <property type="match status" value="1"/>
</dbReference>
<feature type="domain" description="Thioredoxin" evidence="8">
    <location>
        <begin position="241"/>
        <end position="390"/>
    </location>
</feature>
<gene>
    <name evidence="9" type="ORF">KDK92_21025</name>
</gene>
<dbReference type="InterPro" id="IPR017937">
    <property type="entry name" value="Thioredoxin_CS"/>
</dbReference>
<accession>A0A9J6P9W4</accession>
<evidence type="ECO:0000256" key="6">
    <source>
        <dbReference type="SAM" id="MobiDB-lite"/>
    </source>
</evidence>
<protein>
    <submittedName>
        <fullName evidence="9">TlpA family protein disulfide reductase</fullName>
    </submittedName>
</protein>
<dbReference type="PROSITE" id="PS51257">
    <property type="entry name" value="PROKAR_LIPOPROTEIN"/>
    <property type="match status" value="1"/>
</dbReference>
<feature type="chain" id="PRO_5039937978" evidence="7">
    <location>
        <begin position="20"/>
        <end position="392"/>
    </location>
</feature>
<dbReference type="PROSITE" id="PS51352">
    <property type="entry name" value="THIOREDOXIN_2"/>
    <property type="match status" value="1"/>
</dbReference>
<comment type="caution">
    <text evidence="9">The sequence shown here is derived from an EMBL/GenBank/DDBJ whole genome shotgun (WGS) entry which is preliminary data.</text>
</comment>
<keyword evidence="4" id="KW-1015">Disulfide bond</keyword>
<keyword evidence="7" id="KW-0732">Signal</keyword>